<organism evidence="1">
    <name type="scientific">bioreactor metagenome</name>
    <dbReference type="NCBI Taxonomy" id="1076179"/>
    <lineage>
        <taxon>unclassified sequences</taxon>
        <taxon>metagenomes</taxon>
        <taxon>ecological metagenomes</taxon>
    </lineage>
</organism>
<gene>
    <name evidence="1" type="ORF">SDC9_120079</name>
</gene>
<comment type="caution">
    <text evidence="1">The sequence shown here is derived from an EMBL/GenBank/DDBJ whole genome shotgun (WGS) entry which is preliminary data.</text>
</comment>
<dbReference type="InterPro" id="IPR025631">
    <property type="entry name" value="Porin_10"/>
</dbReference>
<protein>
    <recommendedName>
        <fullName evidence="2">TonB-dependent receptor-like beta-barrel domain-containing protein</fullName>
    </recommendedName>
</protein>
<dbReference type="EMBL" id="VSSQ01025152">
    <property type="protein sequence ID" value="MPM73103.1"/>
    <property type="molecule type" value="Genomic_DNA"/>
</dbReference>
<evidence type="ECO:0008006" key="2">
    <source>
        <dbReference type="Google" id="ProtNLM"/>
    </source>
</evidence>
<evidence type="ECO:0000313" key="1">
    <source>
        <dbReference type="EMBL" id="MPM73103.1"/>
    </source>
</evidence>
<dbReference type="Pfam" id="PF14121">
    <property type="entry name" value="Porin_10"/>
    <property type="match status" value="1"/>
</dbReference>
<name>A0A645C929_9ZZZZ</name>
<sequence>MRVSSLENKAFIRIQPWAKDAVISKLDGGIGHQLMTIYNFRPEFYTQGRSQQSHNNIFLYFGALGRFRNYMEWDANARYDLSGYYSGNLSADGRIRFSLYPVEDGIHLTAAVRIDNRTPGWLGNNYYSNHYMWDNEFSNITETKLEGSLEIPKYKLSIFAGYAIINNPVYYGIQGLAAQHPDIVTIMSAYIQKNFKFGFLHLDNRVLFQMSSNKEVIPLPEISANLKYYMQFELVKNVLTAQLGADVSFNTPWFAPAYSPALGLFHNQNDRQIGNYPYIDAFVNLQWKRASIFVKYLNAAQGWPDGDYFSAHHYIRPQTALKIGIHWPFYIK</sequence>
<accession>A0A645C929</accession>
<proteinExistence type="predicted"/>
<dbReference type="AlphaFoldDB" id="A0A645C929"/>
<reference evidence="1" key="1">
    <citation type="submission" date="2019-08" db="EMBL/GenBank/DDBJ databases">
        <authorList>
            <person name="Kucharzyk K."/>
            <person name="Murdoch R.W."/>
            <person name="Higgins S."/>
            <person name="Loffler F."/>
        </authorList>
    </citation>
    <scope>NUCLEOTIDE SEQUENCE</scope>
</reference>